<accession>A0A5N6F0R5</accession>
<feature type="compositionally biased region" description="Low complexity" evidence="1">
    <location>
        <begin position="40"/>
        <end position="56"/>
    </location>
</feature>
<evidence type="ECO:0000313" key="3">
    <source>
        <dbReference type="Proteomes" id="UP000326799"/>
    </source>
</evidence>
<proteinExistence type="predicted"/>
<feature type="region of interest" description="Disordered" evidence="1">
    <location>
        <begin position="32"/>
        <end position="56"/>
    </location>
</feature>
<organism evidence="2 3">
    <name type="scientific">Aspergillus novoparasiticus</name>
    <dbReference type="NCBI Taxonomy" id="986946"/>
    <lineage>
        <taxon>Eukaryota</taxon>
        <taxon>Fungi</taxon>
        <taxon>Dikarya</taxon>
        <taxon>Ascomycota</taxon>
        <taxon>Pezizomycotina</taxon>
        <taxon>Eurotiomycetes</taxon>
        <taxon>Eurotiomycetidae</taxon>
        <taxon>Eurotiales</taxon>
        <taxon>Aspergillaceae</taxon>
        <taxon>Aspergillus</taxon>
        <taxon>Aspergillus subgen. Circumdati</taxon>
    </lineage>
</organism>
<dbReference type="EMBL" id="ML733407">
    <property type="protein sequence ID" value="KAB8223227.1"/>
    <property type="molecule type" value="Genomic_DNA"/>
</dbReference>
<gene>
    <name evidence="2" type="ORF">BDV33DRAFT_167643</name>
</gene>
<sequence length="56" mass="6428">MYNRHRITQLFSFIFRYYLAMLSVSLLTSGPVSRSHTQVSSPRLTLSSSSLRYSLA</sequence>
<protein>
    <submittedName>
        <fullName evidence="2">Uncharacterized protein</fullName>
    </submittedName>
</protein>
<keyword evidence="3" id="KW-1185">Reference proteome</keyword>
<evidence type="ECO:0000256" key="1">
    <source>
        <dbReference type="SAM" id="MobiDB-lite"/>
    </source>
</evidence>
<dbReference type="AlphaFoldDB" id="A0A5N6F0R5"/>
<reference evidence="2 3" key="1">
    <citation type="submission" date="2019-04" db="EMBL/GenBank/DDBJ databases">
        <title>Fungal friends and foes A comparative genomics study of 23 Aspergillus species from section Flavi.</title>
        <authorList>
            <consortium name="DOE Joint Genome Institute"/>
            <person name="Kjaerbolling I."/>
            <person name="Vesth T.C."/>
            <person name="Frisvad J.C."/>
            <person name="Nybo J.L."/>
            <person name="Theobald S."/>
            <person name="Kildgaard S."/>
            <person name="Petersen T.I."/>
            <person name="Kuo A."/>
            <person name="Sato A."/>
            <person name="Lyhne E.K."/>
            <person name="Kogle M.E."/>
            <person name="Wiebenga A."/>
            <person name="Kun R.S."/>
            <person name="Lubbers R.J."/>
            <person name="Makela M.R."/>
            <person name="Barry K."/>
            <person name="Chovatia M."/>
            <person name="Clum A."/>
            <person name="Daum C."/>
            <person name="Haridas S."/>
            <person name="He G."/>
            <person name="LaButti K."/>
            <person name="Lipzen A."/>
            <person name="Mondo S."/>
            <person name="Pangilinan J."/>
            <person name="Riley R."/>
            <person name="Salamov A."/>
            <person name="Simmons B.A."/>
            <person name="Magnuson J.K."/>
            <person name="Henrissat B."/>
            <person name="Mortensen U.H."/>
            <person name="Larsen T.O."/>
            <person name="De vries R.P."/>
            <person name="Grigoriev I.V."/>
            <person name="Machida M."/>
            <person name="Baker S.E."/>
            <person name="Andersen M.R."/>
        </authorList>
    </citation>
    <scope>NUCLEOTIDE SEQUENCE [LARGE SCALE GENOMIC DNA]</scope>
    <source>
        <strain evidence="2 3">CBS 126849</strain>
    </source>
</reference>
<dbReference type="Proteomes" id="UP000326799">
    <property type="component" value="Unassembled WGS sequence"/>
</dbReference>
<feature type="non-terminal residue" evidence="2">
    <location>
        <position position="56"/>
    </location>
</feature>
<name>A0A5N6F0R5_9EURO</name>
<evidence type="ECO:0000313" key="2">
    <source>
        <dbReference type="EMBL" id="KAB8223227.1"/>
    </source>
</evidence>